<dbReference type="SUPFAM" id="SSF52172">
    <property type="entry name" value="CheY-like"/>
    <property type="match status" value="1"/>
</dbReference>
<feature type="domain" description="Response regulatory" evidence="4">
    <location>
        <begin position="38"/>
        <end position="153"/>
    </location>
</feature>
<evidence type="ECO:0000313" key="5">
    <source>
        <dbReference type="EMBL" id="GGJ96850.1"/>
    </source>
</evidence>
<dbReference type="Gene3D" id="3.40.50.2300">
    <property type="match status" value="1"/>
</dbReference>
<dbReference type="SMART" id="SM00448">
    <property type="entry name" value="REC"/>
    <property type="match status" value="1"/>
</dbReference>
<accession>A0A8J3B927</accession>
<evidence type="ECO:0000256" key="3">
    <source>
        <dbReference type="SAM" id="MobiDB-lite"/>
    </source>
</evidence>
<evidence type="ECO:0000259" key="4">
    <source>
        <dbReference type="PROSITE" id="PS50110"/>
    </source>
</evidence>
<keyword evidence="1" id="KW-0378">Hydrolase</keyword>
<protein>
    <submittedName>
        <fullName evidence="5">Fused response regulator/phosphatase</fullName>
    </submittedName>
</protein>
<feature type="region of interest" description="Disordered" evidence="3">
    <location>
        <begin position="1"/>
        <end position="27"/>
    </location>
</feature>
<dbReference type="PANTHER" id="PTHR43156:SF2">
    <property type="entry name" value="STAGE II SPORULATION PROTEIN E"/>
    <property type="match status" value="1"/>
</dbReference>
<dbReference type="PANTHER" id="PTHR43156">
    <property type="entry name" value="STAGE II SPORULATION PROTEIN E-RELATED"/>
    <property type="match status" value="1"/>
</dbReference>
<feature type="modified residue" description="4-aspartylphosphate" evidence="2">
    <location>
        <position position="88"/>
    </location>
</feature>
<dbReference type="SMART" id="SM00331">
    <property type="entry name" value="PP2C_SIG"/>
    <property type="match status" value="1"/>
</dbReference>
<dbReference type="Pfam" id="PF00072">
    <property type="entry name" value="Response_reg"/>
    <property type="match status" value="1"/>
</dbReference>
<sequence>MNLSSEAGPDSVSDSRQFTASDAGMHELNRPAETDRLRLLLVEDDDGDAFLLTEWIADSGLRASVTVANCLADAQPYFREQPDCVLLDLHLPDGRGLAGLPAVLAAAPGVPLIVVTGLHDEAAGAAAVAAGAQDYLVKGQIDPSTLARAIRYAVERKRAEVATVRLRDSQRRAAENARLERGLLPRPIVRDAALAVSVRYQPGRQRALLGGDFYDLVQSADGAVRALIGDVSGHGPDEAAVGACLRICWRTAVLAGLSDAEALPLIERVLTAERPSPHTYATVCLVGIPADRSAVEVLSAGHPPPLLVGAGAAALRVDHQPPIGLLRTPVRRRPATRLPLPPGGELLLYTDGLIDGRVGAGDDRLGVDGLVGIVALLRRRGTPRPLVDAVVEEVTAADGGRLADDLALVHVKWSPRCRPD</sequence>
<gene>
    <name evidence="5" type="ORF">GCM10010123_28550</name>
</gene>
<evidence type="ECO:0000256" key="2">
    <source>
        <dbReference type="PROSITE-ProRule" id="PRU00169"/>
    </source>
</evidence>
<dbReference type="InterPro" id="IPR036457">
    <property type="entry name" value="PPM-type-like_dom_sf"/>
</dbReference>
<dbReference type="Proteomes" id="UP000649739">
    <property type="component" value="Unassembled WGS sequence"/>
</dbReference>
<proteinExistence type="predicted"/>
<dbReference type="InterPro" id="IPR001932">
    <property type="entry name" value="PPM-type_phosphatase-like_dom"/>
</dbReference>
<dbReference type="InterPro" id="IPR052016">
    <property type="entry name" value="Bact_Sigma-Reg"/>
</dbReference>
<organism evidence="5 6">
    <name type="scientific">Pilimelia anulata</name>
    <dbReference type="NCBI Taxonomy" id="53371"/>
    <lineage>
        <taxon>Bacteria</taxon>
        <taxon>Bacillati</taxon>
        <taxon>Actinomycetota</taxon>
        <taxon>Actinomycetes</taxon>
        <taxon>Micromonosporales</taxon>
        <taxon>Micromonosporaceae</taxon>
        <taxon>Pilimelia</taxon>
    </lineage>
</organism>
<keyword evidence="6" id="KW-1185">Reference proteome</keyword>
<reference evidence="5" key="2">
    <citation type="submission" date="2020-09" db="EMBL/GenBank/DDBJ databases">
        <authorList>
            <person name="Sun Q."/>
            <person name="Ohkuma M."/>
        </authorList>
    </citation>
    <scope>NUCLEOTIDE SEQUENCE</scope>
    <source>
        <strain evidence="5">JCM 3090</strain>
    </source>
</reference>
<dbReference type="AlphaFoldDB" id="A0A8J3B927"/>
<dbReference type="Pfam" id="PF07228">
    <property type="entry name" value="SpoIIE"/>
    <property type="match status" value="1"/>
</dbReference>
<evidence type="ECO:0000256" key="1">
    <source>
        <dbReference type="ARBA" id="ARBA00022801"/>
    </source>
</evidence>
<dbReference type="PROSITE" id="PS50110">
    <property type="entry name" value="RESPONSE_REGULATORY"/>
    <property type="match status" value="1"/>
</dbReference>
<dbReference type="InterPro" id="IPR011006">
    <property type="entry name" value="CheY-like_superfamily"/>
</dbReference>
<reference evidence="5" key="1">
    <citation type="journal article" date="2014" name="Int. J. Syst. Evol. Microbiol.">
        <title>Complete genome sequence of Corynebacterium casei LMG S-19264T (=DSM 44701T), isolated from a smear-ripened cheese.</title>
        <authorList>
            <consortium name="US DOE Joint Genome Institute (JGI-PGF)"/>
            <person name="Walter F."/>
            <person name="Albersmeier A."/>
            <person name="Kalinowski J."/>
            <person name="Ruckert C."/>
        </authorList>
    </citation>
    <scope>NUCLEOTIDE SEQUENCE</scope>
    <source>
        <strain evidence="5">JCM 3090</strain>
    </source>
</reference>
<dbReference type="InterPro" id="IPR001789">
    <property type="entry name" value="Sig_transdc_resp-reg_receiver"/>
</dbReference>
<dbReference type="EMBL" id="BMQB01000005">
    <property type="protein sequence ID" value="GGJ96850.1"/>
    <property type="molecule type" value="Genomic_DNA"/>
</dbReference>
<name>A0A8J3B927_9ACTN</name>
<keyword evidence="2" id="KW-0597">Phosphoprotein</keyword>
<dbReference type="GO" id="GO:0000160">
    <property type="term" value="P:phosphorelay signal transduction system"/>
    <property type="evidence" value="ECO:0007669"/>
    <property type="project" value="InterPro"/>
</dbReference>
<dbReference type="Gene3D" id="3.60.40.10">
    <property type="entry name" value="PPM-type phosphatase domain"/>
    <property type="match status" value="1"/>
</dbReference>
<dbReference type="GO" id="GO:0016791">
    <property type="term" value="F:phosphatase activity"/>
    <property type="evidence" value="ECO:0007669"/>
    <property type="project" value="TreeGrafter"/>
</dbReference>
<dbReference type="CDD" id="cd00156">
    <property type="entry name" value="REC"/>
    <property type="match status" value="1"/>
</dbReference>
<evidence type="ECO:0000313" key="6">
    <source>
        <dbReference type="Proteomes" id="UP000649739"/>
    </source>
</evidence>
<comment type="caution">
    <text evidence="5">The sequence shown here is derived from an EMBL/GenBank/DDBJ whole genome shotgun (WGS) entry which is preliminary data.</text>
</comment>